<dbReference type="Proteomes" id="UP000076066">
    <property type="component" value="Chromosome"/>
</dbReference>
<accession>A0A143DBJ3</accession>
<keyword evidence="2" id="KW-1185">Reference proteome</keyword>
<sequence>MNTSSQNRAPENDTPPEEWQAKVAGANISQQTLLATDYLNHFNEIVMLMDILADMPELLEECLQWTPKSYQEHFRDSSFSDKELAIEAYNHVPARYKRPFEDTIAQMDSIVQQSLERVAEAVKLQDQEIVRARAKAGSTALQRLIDVASSIIHGRDAAMDQSQIDEIFRQL</sequence>
<dbReference type="OrthoDB" id="7172864at2"/>
<dbReference type="STRING" id="1549855.AY555_01775"/>
<evidence type="ECO:0000313" key="2">
    <source>
        <dbReference type="Proteomes" id="UP000076066"/>
    </source>
</evidence>
<name>A0A143DBJ3_9PROT</name>
<evidence type="ECO:0000313" key="1">
    <source>
        <dbReference type="EMBL" id="AMW34107.1"/>
    </source>
</evidence>
<dbReference type="EMBL" id="CP014525">
    <property type="protein sequence ID" value="AMW34107.1"/>
    <property type="molecule type" value="Genomic_DNA"/>
</dbReference>
<dbReference type="GeneID" id="53315884"/>
<dbReference type="RefSeq" id="WP_066132631.1">
    <property type="nucleotide sequence ID" value="NZ_CP014525.1"/>
</dbReference>
<gene>
    <name evidence="1" type="ORF">AY555_01775</name>
</gene>
<protein>
    <submittedName>
        <fullName evidence="1">Uncharacterized protein</fullName>
    </submittedName>
</protein>
<dbReference type="KEGG" id="hjo:AY555_01775"/>
<reference evidence="1 2" key="1">
    <citation type="submission" date="2016-02" db="EMBL/GenBank/DDBJ databases">
        <title>Complete Genome of H5569, the type strain of the newly described species Haematospirillium jordaniae.</title>
        <authorList>
            <person name="Nicholson A.C."/>
            <person name="Humrighouse B.W."/>
            <person name="Loparov V."/>
            <person name="McQuiston J.R."/>
        </authorList>
    </citation>
    <scope>NUCLEOTIDE SEQUENCE [LARGE SCALE GENOMIC DNA]</scope>
    <source>
        <strain evidence="1 2">H5569</strain>
    </source>
</reference>
<dbReference type="AlphaFoldDB" id="A0A143DBJ3"/>
<proteinExistence type="predicted"/>
<organism evidence="1 2">
    <name type="scientific">Haematospirillum jordaniae</name>
    <dbReference type="NCBI Taxonomy" id="1549855"/>
    <lineage>
        <taxon>Bacteria</taxon>
        <taxon>Pseudomonadati</taxon>
        <taxon>Pseudomonadota</taxon>
        <taxon>Alphaproteobacteria</taxon>
        <taxon>Rhodospirillales</taxon>
        <taxon>Novispirillaceae</taxon>
        <taxon>Haematospirillum</taxon>
    </lineage>
</organism>